<comment type="caution">
    <text evidence="2">The sequence shown here is derived from an EMBL/GenBank/DDBJ whole genome shotgun (WGS) entry which is preliminary data.</text>
</comment>
<proteinExistence type="predicted"/>
<dbReference type="EMBL" id="JBHTMK010000057">
    <property type="protein sequence ID" value="MFD1372623.1"/>
    <property type="molecule type" value="Genomic_DNA"/>
</dbReference>
<dbReference type="PANTHER" id="PTHR35400">
    <property type="entry name" value="SLR1083 PROTEIN"/>
    <property type="match status" value="1"/>
</dbReference>
<evidence type="ECO:0000313" key="3">
    <source>
        <dbReference type="Proteomes" id="UP001597183"/>
    </source>
</evidence>
<protein>
    <submittedName>
        <fullName evidence="2">Uma2 family endonuclease</fullName>
    </submittedName>
</protein>
<dbReference type="Gene3D" id="3.90.1570.10">
    <property type="entry name" value="tt1808, chain A"/>
    <property type="match status" value="1"/>
</dbReference>
<dbReference type="Pfam" id="PF05685">
    <property type="entry name" value="Uma2"/>
    <property type="match status" value="1"/>
</dbReference>
<dbReference type="PANTHER" id="PTHR35400:SF3">
    <property type="entry name" value="SLL1072 PROTEIN"/>
    <property type="match status" value="1"/>
</dbReference>
<dbReference type="RefSeq" id="WP_317786364.1">
    <property type="nucleotide sequence ID" value="NZ_AP028461.1"/>
</dbReference>
<dbReference type="InterPro" id="IPR008538">
    <property type="entry name" value="Uma2"/>
</dbReference>
<gene>
    <name evidence="2" type="ORF">ACFQ5G_45485</name>
</gene>
<feature type="domain" description="Putative restriction endonuclease" evidence="1">
    <location>
        <begin position="22"/>
        <end position="182"/>
    </location>
</feature>
<accession>A0ABW4AQ00</accession>
<sequence>MSACETPPASFDDHSGPWTEVEFLALDAASHRIELLDGSLQVTPRPNAPHQQISVRLSAGLLPAADAAEFWILTDMNVRLSTGTIMRPDLVVARGPRVVTVVEASDVLLTCEIASPSNTTTDRVLKKQLYAAARIGWYLLIEPEMTRYESAALHLFRPRATGYETYAVAEGDQTLTLDEPFRVAINGNSLLGLQR</sequence>
<dbReference type="InterPro" id="IPR012296">
    <property type="entry name" value="Nuclease_put_TT1808"/>
</dbReference>
<dbReference type="CDD" id="cd06260">
    <property type="entry name" value="DUF820-like"/>
    <property type="match status" value="1"/>
</dbReference>
<keyword evidence="2" id="KW-0540">Nuclease</keyword>
<evidence type="ECO:0000313" key="2">
    <source>
        <dbReference type="EMBL" id="MFD1372623.1"/>
    </source>
</evidence>
<dbReference type="Proteomes" id="UP001597183">
    <property type="component" value="Unassembled WGS sequence"/>
</dbReference>
<reference evidence="3" key="1">
    <citation type="journal article" date="2019" name="Int. J. Syst. Evol. Microbiol.">
        <title>The Global Catalogue of Microorganisms (GCM) 10K type strain sequencing project: providing services to taxonomists for standard genome sequencing and annotation.</title>
        <authorList>
            <consortium name="The Broad Institute Genomics Platform"/>
            <consortium name="The Broad Institute Genome Sequencing Center for Infectious Disease"/>
            <person name="Wu L."/>
            <person name="Ma J."/>
        </authorList>
    </citation>
    <scope>NUCLEOTIDE SEQUENCE [LARGE SCALE GENOMIC DNA]</scope>
    <source>
        <strain evidence="3">CCM 7526</strain>
    </source>
</reference>
<organism evidence="2 3">
    <name type="scientific">Actinoplanes sichuanensis</name>
    <dbReference type="NCBI Taxonomy" id="512349"/>
    <lineage>
        <taxon>Bacteria</taxon>
        <taxon>Bacillati</taxon>
        <taxon>Actinomycetota</taxon>
        <taxon>Actinomycetes</taxon>
        <taxon>Micromonosporales</taxon>
        <taxon>Micromonosporaceae</taxon>
        <taxon>Actinoplanes</taxon>
    </lineage>
</organism>
<dbReference type="GO" id="GO:0004519">
    <property type="term" value="F:endonuclease activity"/>
    <property type="evidence" value="ECO:0007669"/>
    <property type="project" value="UniProtKB-KW"/>
</dbReference>
<dbReference type="InterPro" id="IPR011335">
    <property type="entry name" value="Restrct_endonuc-II-like"/>
</dbReference>
<keyword evidence="3" id="KW-1185">Reference proteome</keyword>
<keyword evidence="2" id="KW-0255">Endonuclease</keyword>
<name>A0ABW4AQ00_9ACTN</name>
<dbReference type="SUPFAM" id="SSF52980">
    <property type="entry name" value="Restriction endonuclease-like"/>
    <property type="match status" value="1"/>
</dbReference>
<keyword evidence="2" id="KW-0378">Hydrolase</keyword>
<evidence type="ECO:0000259" key="1">
    <source>
        <dbReference type="Pfam" id="PF05685"/>
    </source>
</evidence>